<organism evidence="2 3">
    <name type="scientific">Araneus ventricosus</name>
    <name type="common">Orbweaver spider</name>
    <name type="synonym">Epeira ventricosa</name>
    <dbReference type="NCBI Taxonomy" id="182803"/>
    <lineage>
        <taxon>Eukaryota</taxon>
        <taxon>Metazoa</taxon>
        <taxon>Ecdysozoa</taxon>
        <taxon>Arthropoda</taxon>
        <taxon>Chelicerata</taxon>
        <taxon>Arachnida</taxon>
        <taxon>Araneae</taxon>
        <taxon>Araneomorphae</taxon>
        <taxon>Entelegynae</taxon>
        <taxon>Araneoidea</taxon>
        <taxon>Araneidae</taxon>
        <taxon>Araneus</taxon>
    </lineage>
</organism>
<comment type="caution">
    <text evidence="2">The sequence shown here is derived from an EMBL/GenBank/DDBJ whole genome shotgun (WGS) entry which is preliminary data.</text>
</comment>
<proteinExistence type="predicted"/>
<gene>
    <name evidence="2" type="ORF">AVEN_112931_1</name>
</gene>
<sequence length="85" mass="9374">MKIAKPPRIAIPFPHFSSHVPPPYILGESEVFERTTTAKPPAAGTSLSQEGGNEERDGERREQREKDRKGKGGGSGRDRDSPFWG</sequence>
<evidence type="ECO:0000313" key="3">
    <source>
        <dbReference type="Proteomes" id="UP000499080"/>
    </source>
</evidence>
<name>A0A4Y2V1V2_ARAVE</name>
<feature type="region of interest" description="Disordered" evidence="1">
    <location>
        <begin position="1"/>
        <end position="85"/>
    </location>
</feature>
<accession>A0A4Y2V1V2</accession>
<dbReference type="EMBL" id="BGPR01042196">
    <property type="protein sequence ID" value="GBO18598.1"/>
    <property type="molecule type" value="Genomic_DNA"/>
</dbReference>
<reference evidence="2 3" key="1">
    <citation type="journal article" date="2019" name="Sci. Rep.">
        <title>Orb-weaving spider Araneus ventricosus genome elucidates the spidroin gene catalogue.</title>
        <authorList>
            <person name="Kono N."/>
            <person name="Nakamura H."/>
            <person name="Ohtoshi R."/>
            <person name="Moran D.A.P."/>
            <person name="Shinohara A."/>
            <person name="Yoshida Y."/>
            <person name="Fujiwara M."/>
            <person name="Mori M."/>
            <person name="Tomita M."/>
            <person name="Arakawa K."/>
        </authorList>
    </citation>
    <scope>NUCLEOTIDE SEQUENCE [LARGE SCALE GENOMIC DNA]</scope>
</reference>
<dbReference type="AlphaFoldDB" id="A0A4Y2V1V2"/>
<keyword evidence="3" id="KW-1185">Reference proteome</keyword>
<dbReference type="Proteomes" id="UP000499080">
    <property type="component" value="Unassembled WGS sequence"/>
</dbReference>
<protein>
    <submittedName>
        <fullName evidence="2">Uncharacterized protein</fullName>
    </submittedName>
</protein>
<evidence type="ECO:0000313" key="2">
    <source>
        <dbReference type="EMBL" id="GBO18598.1"/>
    </source>
</evidence>
<evidence type="ECO:0000256" key="1">
    <source>
        <dbReference type="SAM" id="MobiDB-lite"/>
    </source>
</evidence>
<feature type="compositionally biased region" description="Basic and acidic residues" evidence="1">
    <location>
        <begin position="53"/>
        <end position="85"/>
    </location>
</feature>